<keyword evidence="9" id="KW-0238">DNA-binding</keyword>
<evidence type="ECO:0000256" key="9">
    <source>
        <dbReference type="ARBA" id="ARBA00023125"/>
    </source>
</evidence>
<dbReference type="Proteomes" id="UP000694523">
    <property type="component" value="Unplaced"/>
</dbReference>
<dbReference type="GO" id="GO:0005634">
    <property type="term" value="C:nucleus"/>
    <property type="evidence" value="ECO:0007669"/>
    <property type="project" value="UniProtKB-SubCell"/>
</dbReference>
<dbReference type="InterPro" id="IPR036236">
    <property type="entry name" value="Znf_C2H2_sf"/>
</dbReference>
<keyword evidence="6 12" id="KW-0863">Zinc-finger</keyword>
<keyword evidence="11" id="KW-0539">Nucleus</keyword>
<feature type="compositionally biased region" description="Basic and acidic residues" evidence="13">
    <location>
        <begin position="281"/>
        <end position="297"/>
    </location>
</feature>
<evidence type="ECO:0000256" key="11">
    <source>
        <dbReference type="ARBA" id="ARBA00023242"/>
    </source>
</evidence>
<protein>
    <submittedName>
        <fullName evidence="15">Zinc finger protein 687a</fullName>
    </submittedName>
</protein>
<comment type="subcellular location">
    <subcellularLocation>
        <location evidence="2">Nucleus</location>
    </subcellularLocation>
</comment>
<evidence type="ECO:0000313" key="15">
    <source>
        <dbReference type="Ensembl" id="ENSNMLP00000026069.1"/>
    </source>
</evidence>
<feature type="compositionally biased region" description="Basic and acidic residues" evidence="13">
    <location>
        <begin position="319"/>
        <end position="337"/>
    </location>
</feature>
<sequence>MGDMKTPDFDDLLAAFDIPDIEAIESSPEEEQSEAASPEEKSDAPAVSVIVKNTVGSDKERRVHSDFTAQGNSPESDCHVTDPQLCNIEDLSTVANGPTATDTNQMSNTRPKPQAPSLKHEGKGSDGNRPPQNSQETGDCLKPLVRVQLSTSGTTPPLPRLVSSALPPQSSMGNSTKTTDLPVPSHNFKTKMNNFDQSDEEDSDLEGSLVIQESPEPPEPKSKHTLDVDSDLGESTEETPVPNASQASNSPGFNNHKLNEDVQPDTSGSLAPQLLALPSSGKDEKYPEHVIDERDSPESPPPSETGMMVRQKSPSPEPLRADSECTEQPRGREEGKVCRSGVNVDLNSEVEEKMTHASENIAAGAVTDASSLGPIKVKMKRPAARAATKKGRRAKTEAVRTLSEGDTRPRRKTIKQSKASQITVKGTKLKMPSVSNSSSKPAAKVTPAGITLRNLGQKPASAGVTLPLTSSKLLPPLTSSRPASIVNHTGAIISKNQTNLVEAFNRILNNKNLLPSYKPDLTSSPLAEWGLSLPAQGYRCLECGDSFALEQSLSRHYDRRSLRIEVTCNHCAKRLAFFNKCSLLLHAREHKEKGLIMQCSHLVMKPVPVEQMIGQQEQTVTGLSLILFNLNTSALKKSEEVQYCNNKCPECQTQFSKPEEVAKHFQELITSQTTSCTECSPPMLLSNNCCAAAHLRIHQNSAPHVCPECGGMCTIFLSIAPGLCRCSSCLVVFGSLNSVKSHIQQAHCDVFHKCPVCPMAFKSAPSIQTHISAQHPTMKENQTVVIYKCVMCDTVFTHKSLLYVHFDTHLVNQKVHVFKCPECSRQFSQRSSLMDHLKVRFSNIQYKKLTHFILLKMESSEGEECATSTAKKASCQKSLTYTGHNGNLDDITYSSFSTTSNLRRHIRDKHKPVTRSFRCQYCTDVKKTFNSRAMLEKHIQLRHSLDVGDQDFITVGHQGDEADSSSEQDGSSGFRSRRRAAVKSEHGEETVSGASPVKKWRTPNTPTSETEKGFRCAPCGFTSEDQAAFLEHISVHRKEARGGTQQCLQCGVCFTSNHSLSRHRFIVHKVRDSENQEVPKLCPAPSTDENHEDKNALGGSALESPGGEGALACKVCGKHFEKTTDLNTHFRTHGMAFINARNTGKTA</sequence>
<feature type="region of interest" description="Disordered" evidence="13">
    <location>
        <begin position="401"/>
        <end position="421"/>
    </location>
</feature>
<dbReference type="Pfam" id="PF25412">
    <property type="entry name" value="zf-C2H2_ZNF592"/>
    <property type="match status" value="1"/>
</dbReference>
<name>A0A8C6TUW0_9GOBI</name>
<feature type="domain" description="C2H2-type" evidence="14">
    <location>
        <begin position="1111"/>
        <end position="1133"/>
    </location>
</feature>
<evidence type="ECO:0000256" key="2">
    <source>
        <dbReference type="ARBA" id="ARBA00004123"/>
    </source>
</evidence>
<dbReference type="Pfam" id="PF00096">
    <property type="entry name" value="zf-C2H2"/>
    <property type="match status" value="2"/>
</dbReference>
<feature type="compositionally biased region" description="Low complexity" evidence="13">
    <location>
        <begin position="267"/>
        <end position="280"/>
    </location>
</feature>
<dbReference type="SMART" id="SM00355">
    <property type="entry name" value="ZnF_C2H2"/>
    <property type="match status" value="12"/>
</dbReference>
<reference evidence="15" key="2">
    <citation type="submission" date="2025-09" db="UniProtKB">
        <authorList>
            <consortium name="Ensembl"/>
        </authorList>
    </citation>
    <scope>IDENTIFICATION</scope>
</reference>
<evidence type="ECO:0000256" key="10">
    <source>
        <dbReference type="ARBA" id="ARBA00023163"/>
    </source>
</evidence>
<evidence type="ECO:0000259" key="14">
    <source>
        <dbReference type="PROSITE" id="PS50157"/>
    </source>
</evidence>
<feature type="compositionally biased region" description="Polar residues" evidence="13">
    <location>
        <begin position="166"/>
        <end position="179"/>
    </location>
</feature>
<keyword evidence="8" id="KW-0805">Transcription regulation</keyword>
<evidence type="ECO:0000256" key="3">
    <source>
        <dbReference type="ARBA" id="ARBA00006991"/>
    </source>
</evidence>
<feature type="domain" description="C2H2-type" evidence="14">
    <location>
        <begin position="1045"/>
        <end position="1073"/>
    </location>
</feature>
<evidence type="ECO:0000256" key="5">
    <source>
        <dbReference type="ARBA" id="ARBA00022737"/>
    </source>
</evidence>
<proteinExistence type="inferred from homology"/>
<evidence type="ECO:0000256" key="7">
    <source>
        <dbReference type="ARBA" id="ARBA00022833"/>
    </source>
</evidence>
<feature type="domain" description="C2H2-type" evidence="14">
    <location>
        <begin position="538"/>
        <end position="556"/>
    </location>
</feature>
<feature type="compositionally biased region" description="Acidic residues" evidence="13">
    <location>
        <begin position="19"/>
        <end position="33"/>
    </location>
</feature>
<dbReference type="InterPro" id="IPR057356">
    <property type="entry name" value="Znf-C2H2_ZNF592"/>
</dbReference>
<dbReference type="PANTHER" id="PTHR47222:SF2">
    <property type="entry name" value="ZINC FINGER PROTEIN 687"/>
    <property type="match status" value="1"/>
</dbReference>
<feature type="domain" description="C2H2-type" evidence="14">
    <location>
        <begin position="787"/>
        <end position="814"/>
    </location>
</feature>
<dbReference type="Pfam" id="PF16622">
    <property type="entry name" value="zf-C2H2_11"/>
    <property type="match status" value="1"/>
</dbReference>
<feature type="compositionally biased region" description="Acidic residues" evidence="13">
    <location>
        <begin position="228"/>
        <end position="237"/>
    </location>
</feature>
<accession>A0A8C6TUW0</accession>
<feature type="region of interest" description="Disordered" evidence="13">
    <location>
        <begin position="1"/>
        <end position="339"/>
    </location>
</feature>
<feature type="compositionally biased region" description="Polar residues" evidence="13">
    <location>
        <begin position="242"/>
        <end position="253"/>
    </location>
</feature>
<evidence type="ECO:0000256" key="8">
    <source>
        <dbReference type="ARBA" id="ARBA00023015"/>
    </source>
</evidence>
<evidence type="ECO:0000313" key="16">
    <source>
        <dbReference type="Proteomes" id="UP000694523"/>
    </source>
</evidence>
<organism evidence="15 16">
    <name type="scientific">Neogobius melanostomus</name>
    <name type="common">round goby</name>
    <dbReference type="NCBI Taxonomy" id="47308"/>
    <lineage>
        <taxon>Eukaryota</taxon>
        <taxon>Metazoa</taxon>
        <taxon>Chordata</taxon>
        <taxon>Craniata</taxon>
        <taxon>Vertebrata</taxon>
        <taxon>Euteleostomi</taxon>
        <taxon>Actinopterygii</taxon>
        <taxon>Neopterygii</taxon>
        <taxon>Teleostei</taxon>
        <taxon>Neoteleostei</taxon>
        <taxon>Acanthomorphata</taxon>
        <taxon>Gobiaria</taxon>
        <taxon>Gobiiformes</taxon>
        <taxon>Gobioidei</taxon>
        <taxon>Gobiidae</taxon>
        <taxon>Benthophilinae</taxon>
        <taxon>Neogobiini</taxon>
        <taxon>Neogobius</taxon>
    </lineage>
</organism>
<dbReference type="InterPro" id="IPR013087">
    <property type="entry name" value="Znf_C2H2_type"/>
</dbReference>
<dbReference type="InterPro" id="IPR041697">
    <property type="entry name" value="Znf-C2H2_11"/>
</dbReference>
<feature type="domain" description="C2H2-type" evidence="14">
    <location>
        <begin position="752"/>
        <end position="780"/>
    </location>
</feature>
<keyword evidence="7" id="KW-0862">Zinc</keyword>
<dbReference type="PROSITE" id="PS50157">
    <property type="entry name" value="ZINC_FINGER_C2H2_2"/>
    <property type="match status" value="6"/>
</dbReference>
<feature type="compositionally biased region" description="Polar residues" evidence="13">
    <location>
        <begin position="93"/>
        <end position="111"/>
    </location>
</feature>
<evidence type="ECO:0000256" key="6">
    <source>
        <dbReference type="ARBA" id="ARBA00022771"/>
    </source>
</evidence>
<dbReference type="Gene3D" id="3.30.160.60">
    <property type="entry name" value="Classic Zinc Finger"/>
    <property type="match status" value="5"/>
</dbReference>
<reference evidence="15" key="1">
    <citation type="submission" date="2025-08" db="UniProtKB">
        <authorList>
            <consortium name="Ensembl"/>
        </authorList>
    </citation>
    <scope>IDENTIFICATION</scope>
</reference>
<evidence type="ECO:0000256" key="1">
    <source>
        <dbReference type="ARBA" id="ARBA00003767"/>
    </source>
</evidence>
<feature type="region of interest" description="Disordered" evidence="13">
    <location>
        <begin position="955"/>
        <end position="1013"/>
    </location>
</feature>
<keyword evidence="10" id="KW-0804">Transcription</keyword>
<comment type="similarity">
    <text evidence="3">Belongs to the krueppel C2H2-type zinc-finger protein family.</text>
</comment>
<dbReference type="GO" id="GO:0008270">
    <property type="term" value="F:zinc ion binding"/>
    <property type="evidence" value="ECO:0007669"/>
    <property type="project" value="UniProtKB-KW"/>
</dbReference>
<keyword evidence="5" id="KW-0677">Repeat</keyword>
<keyword evidence="16" id="KW-1185">Reference proteome</keyword>
<feature type="compositionally biased region" description="Basic and acidic residues" evidence="13">
    <location>
        <begin position="218"/>
        <end position="227"/>
    </location>
</feature>
<dbReference type="PANTHER" id="PTHR47222">
    <property type="entry name" value="ZINC FINGER PROTEIN 532-RELATED"/>
    <property type="match status" value="1"/>
</dbReference>
<evidence type="ECO:0000256" key="4">
    <source>
        <dbReference type="ARBA" id="ARBA00022723"/>
    </source>
</evidence>
<dbReference type="PROSITE" id="PS00028">
    <property type="entry name" value="ZINC_FINGER_C2H2_1"/>
    <property type="match status" value="4"/>
</dbReference>
<dbReference type="SUPFAM" id="SSF57667">
    <property type="entry name" value="beta-beta-alpha zinc fingers"/>
    <property type="match status" value="2"/>
</dbReference>
<keyword evidence="4" id="KW-0479">Metal-binding</keyword>
<comment type="function">
    <text evidence="1">May be involved in transcriptional regulation.</text>
</comment>
<evidence type="ECO:0000256" key="13">
    <source>
        <dbReference type="SAM" id="MobiDB-lite"/>
    </source>
</evidence>
<evidence type="ECO:0000256" key="12">
    <source>
        <dbReference type="PROSITE-ProRule" id="PRU00042"/>
    </source>
</evidence>
<dbReference type="Ensembl" id="ENSNMLT00000029130.1">
    <property type="protein sequence ID" value="ENSNMLP00000026069.1"/>
    <property type="gene ID" value="ENSNMLG00000016624.1"/>
</dbReference>
<dbReference type="GO" id="GO:0003677">
    <property type="term" value="F:DNA binding"/>
    <property type="evidence" value="ECO:0007669"/>
    <property type="project" value="UniProtKB-KW"/>
</dbReference>
<feature type="domain" description="C2H2-type" evidence="14">
    <location>
        <begin position="818"/>
        <end position="845"/>
    </location>
</feature>
<dbReference type="AlphaFoldDB" id="A0A8C6TUW0"/>
<feature type="region of interest" description="Disordered" evidence="13">
    <location>
        <begin position="1076"/>
        <end position="1103"/>
    </location>
</feature>
<dbReference type="InterPro" id="IPR045914">
    <property type="entry name" value="Zn532-like"/>
</dbReference>